<dbReference type="PANTHER" id="PTHR24220:SF86">
    <property type="entry name" value="ABC TRANSPORTER ABCH.1"/>
    <property type="match status" value="1"/>
</dbReference>
<evidence type="ECO:0000259" key="4">
    <source>
        <dbReference type="PROSITE" id="PS50893"/>
    </source>
</evidence>
<keyword evidence="3 5" id="KW-0067">ATP-binding</keyword>
<evidence type="ECO:0000256" key="3">
    <source>
        <dbReference type="ARBA" id="ARBA00022840"/>
    </source>
</evidence>
<dbReference type="Gene3D" id="3.40.50.300">
    <property type="entry name" value="P-loop containing nucleotide triphosphate hydrolases"/>
    <property type="match status" value="1"/>
</dbReference>
<sequence>MTERLIETRHLSKVYGSGETAVRALDDVNLTVERGELLAVMGPSGCGKSTLLNMLGALDQPSEGEVWVAGENLARLKDVDTFRARTVGFVFQLHNLLPTLNARENVEVPMVGHVASARERSRRAMHLLELVGLADRADHLPNQLSGGQRQRIAIARALANEPALILADEPTGSLDSQSGEEILALLARLNQSQGATVVIVTHDRRVAQATQRIVRMKDGRIVEDHRLTDPLEEDLRMLARSRLGQAILQGDDTRPLAGLTPEEVATLRRILRRVAGAGEAEAAPATLPLSVG</sequence>
<evidence type="ECO:0000313" key="5">
    <source>
        <dbReference type="EMBL" id="TQE97831.1"/>
    </source>
</evidence>
<dbReference type="PANTHER" id="PTHR24220">
    <property type="entry name" value="IMPORT ATP-BINDING PROTEIN"/>
    <property type="match status" value="1"/>
</dbReference>
<evidence type="ECO:0000256" key="1">
    <source>
        <dbReference type="ARBA" id="ARBA00022448"/>
    </source>
</evidence>
<dbReference type="GO" id="GO:0005524">
    <property type="term" value="F:ATP binding"/>
    <property type="evidence" value="ECO:0007669"/>
    <property type="project" value="UniProtKB-KW"/>
</dbReference>
<dbReference type="CDD" id="cd03255">
    <property type="entry name" value="ABC_MJ0796_LolCDE_FtsE"/>
    <property type="match status" value="1"/>
</dbReference>
<dbReference type="GO" id="GO:0098796">
    <property type="term" value="C:membrane protein complex"/>
    <property type="evidence" value="ECO:0007669"/>
    <property type="project" value="UniProtKB-ARBA"/>
</dbReference>
<dbReference type="AlphaFoldDB" id="A0A540VM42"/>
<dbReference type="InterPro" id="IPR003439">
    <property type="entry name" value="ABC_transporter-like_ATP-bd"/>
</dbReference>
<gene>
    <name evidence="5" type="ORF">FKZ61_00155</name>
</gene>
<dbReference type="InterPro" id="IPR017911">
    <property type="entry name" value="MacB-like_ATP-bd"/>
</dbReference>
<dbReference type="InterPro" id="IPR015854">
    <property type="entry name" value="ABC_transpr_LolD-like"/>
</dbReference>
<proteinExistence type="predicted"/>
<dbReference type="InterPro" id="IPR003593">
    <property type="entry name" value="AAA+_ATPase"/>
</dbReference>
<dbReference type="FunFam" id="3.40.50.300:FF:000032">
    <property type="entry name" value="Export ABC transporter ATP-binding protein"/>
    <property type="match status" value="1"/>
</dbReference>
<dbReference type="EMBL" id="VIGC01000001">
    <property type="protein sequence ID" value="TQE97831.1"/>
    <property type="molecule type" value="Genomic_DNA"/>
</dbReference>
<protein>
    <submittedName>
        <fullName evidence="5">ABC transporter ATP-binding protein</fullName>
    </submittedName>
</protein>
<dbReference type="SMART" id="SM00382">
    <property type="entry name" value="AAA"/>
    <property type="match status" value="1"/>
</dbReference>
<accession>A0A540VM42</accession>
<keyword evidence="1" id="KW-0813">Transport</keyword>
<dbReference type="Proteomes" id="UP000317371">
    <property type="component" value="Unassembled WGS sequence"/>
</dbReference>
<dbReference type="RefSeq" id="WP_141608041.1">
    <property type="nucleotide sequence ID" value="NZ_VIGC02000001.1"/>
</dbReference>
<dbReference type="Pfam" id="PF00005">
    <property type="entry name" value="ABC_tran"/>
    <property type="match status" value="1"/>
</dbReference>
<dbReference type="GO" id="GO:0022857">
    <property type="term" value="F:transmembrane transporter activity"/>
    <property type="evidence" value="ECO:0007669"/>
    <property type="project" value="TreeGrafter"/>
</dbReference>
<evidence type="ECO:0000313" key="6">
    <source>
        <dbReference type="Proteomes" id="UP000317371"/>
    </source>
</evidence>
<dbReference type="SUPFAM" id="SSF52540">
    <property type="entry name" value="P-loop containing nucleoside triphosphate hydrolases"/>
    <property type="match status" value="1"/>
</dbReference>
<keyword evidence="2" id="KW-0547">Nucleotide-binding</keyword>
<reference evidence="5 6" key="1">
    <citation type="submission" date="2019-06" db="EMBL/GenBank/DDBJ databases">
        <title>Genome sequence of Litorilinea aerophila BAA-2444.</title>
        <authorList>
            <person name="Maclea K.S."/>
            <person name="Maurais E.G."/>
            <person name="Iannazzi L.C."/>
        </authorList>
    </citation>
    <scope>NUCLEOTIDE SEQUENCE [LARGE SCALE GENOMIC DNA]</scope>
    <source>
        <strain evidence="5 6">ATCC BAA-2444</strain>
    </source>
</reference>
<dbReference type="InterPro" id="IPR017871">
    <property type="entry name" value="ABC_transporter-like_CS"/>
</dbReference>
<dbReference type="PROSITE" id="PS50893">
    <property type="entry name" value="ABC_TRANSPORTER_2"/>
    <property type="match status" value="1"/>
</dbReference>
<dbReference type="OrthoDB" id="9804270at2"/>
<comment type="caution">
    <text evidence="5">The sequence shown here is derived from an EMBL/GenBank/DDBJ whole genome shotgun (WGS) entry which is preliminary data.</text>
</comment>
<dbReference type="PROSITE" id="PS00211">
    <property type="entry name" value="ABC_TRANSPORTER_1"/>
    <property type="match status" value="1"/>
</dbReference>
<dbReference type="InParanoid" id="A0A540VM42"/>
<evidence type="ECO:0000256" key="2">
    <source>
        <dbReference type="ARBA" id="ARBA00022741"/>
    </source>
</evidence>
<name>A0A540VM42_9CHLR</name>
<keyword evidence="6" id="KW-1185">Reference proteome</keyword>
<dbReference type="GO" id="GO:0005886">
    <property type="term" value="C:plasma membrane"/>
    <property type="evidence" value="ECO:0007669"/>
    <property type="project" value="TreeGrafter"/>
</dbReference>
<dbReference type="InterPro" id="IPR027417">
    <property type="entry name" value="P-loop_NTPase"/>
</dbReference>
<feature type="domain" description="ABC transporter" evidence="4">
    <location>
        <begin position="6"/>
        <end position="243"/>
    </location>
</feature>
<organism evidence="5 6">
    <name type="scientific">Litorilinea aerophila</name>
    <dbReference type="NCBI Taxonomy" id="1204385"/>
    <lineage>
        <taxon>Bacteria</taxon>
        <taxon>Bacillati</taxon>
        <taxon>Chloroflexota</taxon>
        <taxon>Caldilineae</taxon>
        <taxon>Caldilineales</taxon>
        <taxon>Caldilineaceae</taxon>
        <taxon>Litorilinea</taxon>
    </lineage>
</organism>
<dbReference type="GO" id="GO:0016887">
    <property type="term" value="F:ATP hydrolysis activity"/>
    <property type="evidence" value="ECO:0007669"/>
    <property type="project" value="InterPro"/>
</dbReference>